<dbReference type="AlphaFoldDB" id="A0A521FCE3"/>
<gene>
    <name evidence="2" type="ORF">SAMN06265348_111122</name>
</gene>
<keyword evidence="1" id="KW-0732">Signal</keyword>
<evidence type="ECO:0000313" key="3">
    <source>
        <dbReference type="Proteomes" id="UP000320300"/>
    </source>
</evidence>
<name>A0A521FCE3_9SPHI</name>
<reference evidence="2 3" key="1">
    <citation type="submission" date="2017-05" db="EMBL/GenBank/DDBJ databases">
        <authorList>
            <person name="Varghese N."/>
            <person name="Submissions S."/>
        </authorList>
    </citation>
    <scope>NUCLEOTIDE SEQUENCE [LARGE SCALE GENOMIC DNA]</scope>
    <source>
        <strain evidence="2 3">DSM 19036</strain>
    </source>
</reference>
<dbReference type="OrthoDB" id="49490at2"/>
<dbReference type="GO" id="GO:0005975">
    <property type="term" value="P:carbohydrate metabolic process"/>
    <property type="evidence" value="ECO:0007669"/>
    <property type="project" value="InterPro"/>
</dbReference>
<evidence type="ECO:0008006" key="4">
    <source>
        <dbReference type="Google" id="ProtNLM"/>
    </source>
</evidence>
<dbReference type="InterPro" id="IPR008928">
    <property type="entry name" value="6-hairpin_glycosidase_sf"/>
</dbReference>
<proteinExistence type="predicted"/>
<evidence type="ECO:0000256" key="1">
    <source>
        <dbReference type="SAM" id="SignalP"/>
    </source>
</evidence>
<protein>
    <recommendedName>
        <fullName evidence="4">Alpha-L-rhamnosidase six-hairpin glycosidase domain-containing protein</fullName>
    </recommendedName>
</protein>
<sequence length="1207" mass="133165">MGFQQGKLLGQFLTALLLCGCTAAAQELYPVMLKQQPWHGEERSLRYHPEGADFVIRNGSRRFNRAIYGSHTAFRVEAGDLPEFALYMPGMGGNLQIGLSRGTKSLWLIKAQDIIARYTPGKMSYVVHDPLLGKAALHVVVLALADAEGLILKAWIDGPVKDLQLVYAFGGASGKKFSRSGDMGPDPESSFYLKPEDCTGNQYSLNAGAFNLKYAKASALSGVFPAKLKLSDAGQLGSPSLFQQSDAVTQPAVSSTKTLTAGEEQYVLIREGSSSPKYNSLAALFDASEASREKIAGRIKINTPDPYINTIGAAISIASDAIWEEPSYMHGAVGWRMRLNGWRGPYTADPLGWHDRAKTHFRAYAKSQVLSPLSGPVIPDTAFHLARHQEKMGTSMFSSGYISRDPDGKSIRPHHYDMNLVYIDELLWHFNWTGDLKFAKEMWPVIQRHLAWEKRNFDPDNDGLYDAYAVIWASDALYYSGGAVTHSSAYNYRANVMAARIAALIGESPRPYQTEASKILKAMNTSLWLPGSGVFAEYKDALGLKQVHPSAALWTVYHSIDSNVPDAFQAYQSLRYVDESIPHIPVNAKGLDKGQYYTLSTTSWMPYTWSLNNVVMAESMHTALANWQAGRNEEGFKLFKSELLADMYLGGSPGNFVQISHYDAVRGEAYRDFADPVGISSRALVEGLFGIVPDALDHSLVISPGFPAAWDHASISTPDIFFSFKRKGKTEQYTIMPEFGKAMTVKLRVKALAQSVSSLKLNGSRIDWQVMPAAIGMPVIEIKIPANTVKKISLEIVWKGEAFKTLAVRKQYAIGDRLQLDAGANISVTGVNDPQKMLSDVKFKGSSFTARLGGARGSKTAFIQLKMNGLSWWYPLCFELLQPVSFVPAVVQEKNKLLFAAVNHRGTAVKGFLKVNGFEKEIVLPSNEPVQISISERFVRTGTNTVSFVSGNEEVFSDQLINWNVDHKDIHQRSVDLSSYFNAGVTQIFKNKYLSPRPQEGPTLQIPWQGIGDWPHSLENPDIDDTGLRKLAGSANQISLPQGIQFRTPGNMDSLNILFSSRWDNYPAEKEIPLSGKAGHAYLLMAGSTNPMQSQFDNGKVIITYTDGSSSVLILRNPESWWPIQEDYYTDDFAFGLKQPRPPRIHLKTGLTESGLKRRAADQQAIPGGAATVLDLPLDQTKDLKSLRLVTLANDVVIGLMGLTLTL</sequence>
<dbReference type="Proteomes" id="UP000320300">
    <property type="component" value="Unassembled WGS sequence"/>
</dbReference>
<evidence type="ECO:0000313" key="2">
    <source>
        <dbReference type="EMBL" id="SMO93833.1"/>
    </source>
</evidence>
<dbReference type="SUPFAM" id="SSF48208">
    <property type="entry name" value="Six-hairpin glycosidases"/>
    <property type="match status" value="1"/>
</dbReference>
<feature type="chain" id="PRO_5021967366" description="Alpha-L-rhamnosidase six-hairpin glycosidase domain-containing protein" evidence="1">
    <location>
        <begin position="26"/>
        <end position="1207"/>
    </location>
</feature>
<dbReference type="InterPro" id="IPR028028">
    <property type="entry name" value="DUF4450"/>
</dbReference>
<feature type="signal peptide" evidence="1">
    <location>
        <begin position="1"/>
        <end position="25"/>
    </location>
</feature>
<organism evidence="2 3">
    <name type="scientific">Pedobacter westerhofensis</name>
    <dbReference type="NCBI Taxonomy" id="425512"/>
    <lineage>
        <taxon>Bacteria</taxon>
        <taxon>Pseudomonadati</taxon>
        <taxon>Bacteroidota</taxon>
        <taxon>Sphingobacteriia</taxon>
        <taxon>Sphingobacteriales</taxon>
        <taxon>Sphingobacteriaceae</taxon>
        <taxon>Pedobacter</taxon>
    </lineage>
</organism>
<dbReference type="InterPro" id="IPR012341">
    <property type="entry name" value="6hp_glycosidase-like_sf"/>
</dbReference>
<accession>A0A521FCE3</accession>
<dbReference type="PROSITE" id="PS51257">
    <property type="entry name" value="PROKAR_LIPOPROTEIN"/>
    <property type="match status" value="1"/>
</dbReference>
<keyword evidence="3" id="KW-1185">Reference proteome</keyword>
<dbReference type="RefSeq" id="WP_142530097.1">
    <property type="nucleotide sequence ID" value="NZ_CBCSJO010000001.1"/>
</dbReference>
<dbReference type="Gene3D" id="1.50.10.10">
    <property type="match status" value="1"/>
</dbReference>
<dbReference type="Pfam" id="PF14614">
    <property type="entry name" value="DUF4450"/>
    <property type="match status" value="1"/>
</dbReference>
<dbReference type="EMBL" id="FXTN01000011">
    <property type="protein sequence ID" value="SMO93833.1"/>
    <property type="molecule type" value="Genomic_DNA"/>
</dbReference>